<dbReference type="CDD" id="cd06974">
    <property type="entry name" value="TerD_like"/>
    <property type="match status" value="1"/>
</dbReference>
<reference evidence="4" key="1">
    <citation type="submission" date="2020-01" db="EMBL/GenBank/DDBJ databases">
        <title>Insect and environment-associated Actinomycetes.</title>
        <authorList>
            <person name="Currrie C."/>
            <person name="Chevrette M."/>
            <person name="Carlson C."/>
            <person name="Stubbendieck R."/>
            <person name="Wendt-Pienkowski E."/>
        </authorList>
    </citation>
    <scope>NUCLEOTIDE SEQUENCE</scope>
    <source>
        <strain evidence="4">SID7958</strain>
    </source>
</reference>
<evidence type="ECO:0000256" key="2">
    <source>
        <dbReference type="SAM" id="MobiDB-lite"/>
    </source>
</evidence>
<comment type="caution">
    <text evidence="4">The sequence shown here is derived from an EMBL/GenBank/DDBJ whole genome shotgun (WGS) entry which is preliminary data.</text>
</comment>
<evidence type="ECO:0000313" key="4">
    <source>
        <dbReference type="EMBL" id="NEC83137.1"/>
    </source>
</evidence>
<gene>
    <name evidence="4" type="ORF">G3I38_28830</name>
</gene>
<dbReference type="InterPro" id="IPR003325">
    <property type="entry name" value="TerD"/>
</dbReference>
<comment type="similarity">
    <text evidence="1">Belongs to the CAPAB/TerDEXZ family.</text>
</comment>
<feature type="domain" description="TerD" evidence="3">
    <location>
        <begin position="3"/>
        <end position="175"/>
    </location>
</feature>
<dbReference type="AlphaFoldDB" id="A0A6G3UAB6"/>
<evidence type="ECO:0000259" key="3">
    <source>
        <dbReference type="Pfam" id="PF02342"/>
    </source>
</evidence>
<dbReference type="InterPro" id="IPR051324">
    <property type="entry name" value="Stress/Tellurium_Resist"/>
</dbReference>
<feature type="non-terminal residue" evidence="4">
    <location>
        <position position="220"/>
    </location>
</feature>
<protein>
    <submittedName>
        <fullName evidence="4">TerD family protein</fullName>
    </submittedName>
</protein>
<accession>A0A6G3UAB6</accession>
<organism evidence="4">
    <name type="scientific">Streptomyces sp. SID7958</name>
    <dbReference type="NCBI Taxonomy" id="2706093"/>
    <lineage>
        <taxon>Bacteria</taxon>
        <taxon>Bacillati</taxon>
        <taxon>Actinomycetota</taxon>
        <taxon>Actinomycetes</taxon>
        <taxon>Kitasatosporales</taxon>
        <taxon>Streptomycetaceae</taxon>
        <taxon>Streptomyces</taxon>
    </lineage>
</organism>
<dbReference type="PANTHER" id="PTHR32097">
    <property type="entry name" value="CAMP-BINDING PROTEIN 1-RELATED"/>
    <property type="match status" value="1"/>
</dbReference>
<proteinExistence type="inferred from homology"/>
<feature type="region of interest" description="Disordered" evidence="2">
    <location>
        <begin position="187"/>
        <end position="220"/>
    </location>
</feature>
<dbReference type="Gene3D" id="2.60.60.30">
    <property type="entry name" value="sav2460 like domains"/>
    <property type="match status" value="1"/>
</dbReference>
<dbReference type="PANTHER" id="PTHR32097:SF4">
    <property type="entry name" value="GENERAL STRESS PROTEIN 16U"/>
    <property type="match status" value="1"/>
</dbReference>
<feature type="compositionally biased region" description="Low complexity" evidence="2">
    <location>
        <begin position="190"/>
        <end position="220"/>
    </location>
</feature>
<dbReference type="RefSeq" id="WP_164338270.1">
    <property type="nucleotide sequence ID" value="NZ_JAAGMU010001469.1"/>
</dbReference>
<sequence length="220" mass="22873">MYELTKGANVGLAALSDSVDSVIVSLGWTSPTGEGDADVSVLLLDENGKVRSDADFYFYNHPVAADGSVQLLGKTPTGNGNKDRISFDLRAVPDEIARIVVAASRYDGAHFGDLDDLLLTLADGSGEELLRFAIGDTGSVSAFIFGELYRRGGDWKFRAVGQGYDTGLAGLATDFGVDVDDDAAAEQEALDGAAGVAPEEPAAHRTAPTPAPAPAVDRPA</sequence>
<evidence type="ECO:0000256" key="1">
    <source>
        <dbReference type="ARBA" id="ARBA00008775"/>
    </source>
</evidence>
<dbReference type="Pfam" id="PF02342">
    <property type="entry name" value="TerD"/>
    <property type="match status" value="1"/>
</dbReference>
<name>A0A6G3UAB6_9ACTN</name>
<dbReference type="EMBL" id="JAAGMU010001469">
    <property type="protein sequence ID" value="NEC83137.1"/>
    <property type="molecule type" value="Genomic_DNA"/>
</dbReference>